<name>A0AAV6ZXC9_ENGPU</name>
<evidence type="ECO:0000313" key="1">
    <source>
        <dbReference type="EMBL" id="KAG8552663.1"/>
    </source>
</evidence>
<accession>A0AAV6ZXC9</accession>
<keyword evidence="2" id="KW-1185">Reference proteome</keyword>
<evidence type="ECO:0008006" key="3">
    <source>
        <dbReference type="Google" id="ProtNLM"/>
    </source>
</evidence>
<reference evidence="1" key="1">
    <citation type="thesis" date="2020" institute="ProQuest LLC" country="789 East Eisenhower Parkway, Ann Arbor, MI, USA">
        <title>Comparative Genomics and Chromosome Evolution.</title>
        <authorList>
            <person name="Mudd A.B."/>
        </authorList>
    </citation>
    <scope>NUCLEOTIDE SEQUENCE</scope>
    <source>
        <strain evidence="1">237g6f4</strain>
        <tissue evidence="1">Blood</tissue>
    </source>
</reference>
<protein>
    <recommendedName>
        <fullName evidence="3">Secreted protein</fullName>
    </recommendedName>
</protein>
<sequence length="86" mass="9316">MTTFLPLSVGFIVIASPKVPRANFSKCVRFSIQSEVVSILRPIVTRFGIAAGSDLTEVLVLSTRHYILSSPPSSIIHLGLFISLCV</sequence>
<proteinExistence type="predicted"/>
<dbReference type="AlphaFoldDB" id="A0AAV6ZXC9"/>
<dbReference type="EMBL" id="WNYA01000011">
    <property type="protein sequence ID" value="KAG8552663.1"/>
    <property type="molecule type" value="Genomic_DNA"/>
</dbReference>
<organism evidence="1 2">
    <name type="scientific">Engystomops pustulosus</name>
    <name type="common">Tungara frog</name>
    <name type="synonym">Physalaemus pustulosus</name>
    <dbReference type="NCBI Taxonomy" id="76066"/>
    <lineage>
        <taxon>Eukaryota</taxon>
        <taxon>Metazoa</taxon>
        <taxon>Chordata</taxon>
        <taxon>Craniata</taxon>
        <taxon>Vertebrata</taxon>
        <taxon>Euteleostomi</taxon>
        <taxon>Amphibia</taxon>
        <taxon>Batrachia</taxon>
        <taxon>Anura</taxon>
        <taxon>Neobatrachia</taxon>
        <taxon>Hyloidea</taxon>
        <taxon>Leptodactylidae</taxon>
        <taxon>Leiuperinae</taxon>
        <taxon>Engystomops</taxon>
    </lineage>
</organism>
<comment type="caution">
    <text evidence="1">The sequence shown here is derived from an EMBL/GenBank/DDBJ whole genome shotgun (WGS) entry which is preliminary data.</text>
</comment>
<gene>
    <name evidence="1" type="ORF">GDO81_004635</name>
</gene>
<dbReference type="Proteomes" id="UP000824782">
    <property type="component" value="Unassembled WGS sequence"/>
</dbReference>
<evidence type="ECO:0000313" key="2">
    <source>
        <dbReference type="Proteomes" id="UP000824782"/>
    </source>
</evidence>